<comment type="caution">
    <text evidence="2">The sequence shown here is derived from an EMBL/GenBank/DDBJ whole genome shotgun (WGS) entry which is preliminary data.</text>
</comment>
<name>A0ABT2GRJ3_9MICO</name>
<evidence type="ECO:0000313" key="3">
    <source>
        <dbReference type="Proteomes" id="UP001165584"/>
    </source>
</evidence>
<evidence type="ECO:0000256" key="1">
    <source>
        <dbReference type="SAM" id="Phobius"/>
    </source>
</evidence>
<gene>
    <name evidence="2" type="ORF">N1027_11915</name>
</gene>
<keyword evidence="1" id="KW-1133">Transmembrane helix</keyword>
<feature type="transmembrane region" description="Helical" evidence="1">
    <location>
        <begin position="112"/>
        <end position="135"/>
    </location>
</feature>
<sequence length="156" mass="16828">MPTAGRGTMPPITPASITVARFASIALVGLSVIQDVVAARGIDWAAYEEHGTGVVVFFAIVISTSAIVGLAITALPFWLIRRGSRVTAIAITLIVVWQASLAVITVDPLQLIAAIIAIVAAVSIWVPASRAHLAWVRADRLARRRETVYPNRRRRR</sequence>
<dbReference type="EMBL" id="JANLCM010000002">
    <property type="protein sequence ID" value="MCS5718841.1"/>
    <property type="molecule type" value="Genomic_DNA"/>
</dbReference>
<accession>A0ABT2GRJ3</accession>
<organism evidence="2 3">
    <name type="scientific">Herbiconiux aconitum</name>
    <dbReference type="NCBI Taxonomy" id="2970913"/>
    <lineage>
        <taxon>Bacteria</taxon>
        <taxon>Bacillati</taxon>
        <taxon>Actinomycetota</taxon>
        <taxon>Actinomycetes</taxon>
        <taxon>Micrococcales</taxon>
        <taxon>Microbacteriaceae</taxon>
        <taxon>Herbiconiux</taxon>
    </lineage>
</organism>
<feature type="transmembrane region" description="Helical" evidence="1">
    <location>
        <begin position="86"/>
        <end position="106"/>
    </location>
</feature>
<keyword evidence="1" id="KW-0472">Membrane</keyword>
<dbReference type="Proteomes" id="UP001165584">
    <property type="component" value="Unassembled WGS sequence"/>
</dbReference>
<keyword evidence="3" id="KW-1185">Reference proteome</keyword>
<feature type="transmembrane region" description="Helical" evidence="1">
    <location>
        <begin position="54"/>
        <end position="79"/>
    </location>
</feature>
<evidence type="ECO:0000313" key="2">
    <source>
        <dbReference type="EMBL" id="MCS5718841.1"/>
    </source>
</evidence>
<keyword evidence="1" id="KW-0812">Transmembrane</keyword>
<proteinExistence type="predicted"/>
<protein>
    <submittedName>
        <fullName evidence="2">Uncharacterized protein</fullName>
    </submittedName>
</protein>
<dbReference type="RefSeq" id="WP_259508155.1">
    <property type="nucleotide sequence ID" value="NZ_JANLCM010000002.1"/>
</dbReference>
<reference evidence="2" key="1">
    <citation type="submission" date="2022-08" db="EMBL/GenBank/DDBJ databases">
        <authorList>
            <person name="Deng Y."/>
            <person name="Han X.-F."/>
            <person name="Zhang Y.-Q."/>
        </authorList>
    </citation>
    <scope>NUCLEOTIDE SEQUENCE</scope>
    <source>
        <strain evidence="2">CPCC 205763</strain>
    </source>
</reference>